<dbReference type="HOGENOM" id="CLU_727949_0_0_1"/>
<keyword evidence="3" id="KW-1185">Reference proteome</keyword>
<dbReference type="AlphaFoldDB" id="A0A0C9UVX7"/>
<gene>
    <name evidence="2" type="ORF">M422DRAFT_248383</name>
</gene>
<organism evidence="2 3">
    <name type="scientific">Sphaerobolus stellatus (strain SS14)</name>
    <dbReference type="NCBI Taxonomy" id="990650"/>
    <lineage>
        <taxon>Eukaryota</taxon>
        <taxon>Fungi</taxon>
        <taxon>Dikarya</taxon>
        <taxon>Basidiomycota</taxon>
        <taxon>Agaricomycotina</taxon>
        <taxon>Agaricomycetes</taxon>
        <taxon>Phallomycetidae</taxon>
        <taxon>Geastrales</taxon>
        <taxon>Sphaerobolaceae</taxon>
        <taxon>Sphaerobolus</taxon>
    </lineage>
</organism>
<evidence type="ECO:0000313" key="2">
    <source>
        <dbReference type="EMBL" id="KIJ47813.1"/>
    </source>
</evidence>
<evidence type="ECO:0000313" key="3">
    <source>
        <dbReference type="Proteomes" id="UP000054279"/>
    </source>
</evidence>
<dbReference type="EMBL" id="KN837100">
    <property type="protein sequence ID" value="KIJ47813.1"/>
    <property type="molecule type" value="Genomic_DNA"/>
</dbReference>
<evidence type="ECO:0000256" key="1">
    <source>
        <dbReference type="SAM" id="Coils"/>
    </source>
</evidence>
<name>A0A0C9UVX7_SPHS4</name>
<dbReference type="Proteomes" id="UP000054279">
    <property type="component" value="Unassembled WGS sequence"/>
</dbReference>
<feature type="coiled-coil region" evidence="1">
    <location>
        <begin position="209"/>
        <end position="271"/>
    </location>
</feature>
<protein>
    <submittedName>
        <fullName evidence="2">Uncharacterized protein</fullName>
    </submittedName>
</protein>
<feature type="coiled-coil region" evidence="1">
    <location>
        <begin position="94"/>
        <end position="121"/>
    </location>
</feature>
<sequence>MLICALWVDYNATCRLLAEAVLLRSEQKNMDLLQSYESSECLKRVTSDVNESVQNSSQEISQKMDELKPRLNAVVAKLVRQDIWTVVSSSNNTNMDFLEKLAEVVRRLQRLETAAQRLGSRISGSQPGSVQYRDIGISTDPTLNVEDLQVDMRLQVHSAELLVNDAANNAGETIADIWDDIRLKLKYFVFPDVEAVNAAEVGRSAAKPKKSLRDLAVELQNNNLVFEDELASVILTHGHLESRLSKMCEENRALREQVSEYQKSSSVLEQRISRNGKEIKKLRAIVAEISKLQEQQTTQVHAIDEQYFQHIRSQVTQQVIAGLAPILENYNGQVTSAMQMQRQEISQEILKRMSDTSLLITNSYNNVMHKFQSGSSILPN</sequence>
<accession>A0A0C9UVX7</accession>
<reference evidence="2 3" key="1">
    <citation type="submission" date="2014-06" db="EMBL/GenBank/DDBJ databases">
        <title>Evolutionary Origins and Diversification of the Mycorrhizal Mutualists.</title>
        <authorList>
            <consortium name="DOE Joint Genome Institute"/>
            <consortium name="Mycorrhizal Genomics Consortium"/>
            <person name="Kohler A."/>
            <person name="Kuo A."/>
            <person name="Nagy L.G."/>
            <person name="Floudas D."/>
            <person name="Copeland A."/>
            <person name="Barry K.W."/>
            <person name="Cichocki N."/>
            <person name="Veneault-Fourrey C."/>
            <person name="LaButti K."/>
            <person name="Lindquist E.A."/>
            <person name="Lipzen A."/>
            <person name="Lundell T."/>
            <person name="Morin E."/>
            <person name="Murat C."/>
            <person name="Riley R."/>
            <person name="Ohm R."/>
            <person name="Sun H."/>
            <person name="Tunlid A."/>
            <person name="Henrissat B."/>
            <person name="Grigoriev I.V."/>
            <person name="Hibbett D.S."/>
            <person name="Martin F."/>
        </authorList>
    </citation>
    <scope>NUCLEOTIDE SEQUENCE [LARGE SCALE GENOMIC DNA]</scope>
    <source>
        <strain evidence="2 3">SS14</strain>
    </source>
</reference>
<proteinExistence type="predicted"/>
<keyword evidence="1" id="KW-0175">Coiled coil</keyword>